<dbReference type="SUPFAM" id="SSF51182">
    <property type="entry name" value="RmlC-like cupins"/>
    <property type="match status" value="1"/>
</dbReference>
<accession>A0A4Q0SXW5</accession>
<dbReference type="EMBL" id="RDSM01000004">
    <property type="protein sequence ID" value="RXH54269.1"/>
    <property type="molecule type" value="Genomic_DNA"/>
</dbReference>
<evidence type="ECO:0000313" key="1">
    <source>
        <dbReference type="EMBL" id="RXH54269.1"/>
    </source>
</evidence>
<dbReference type="Gene3D" id="2.60.120.10">
    <property type="entry name" value="Jelly Rolls"/>
    <property type="match status" value="1"/>
</dbReference>
<dbReference type="Proteomes" id="UP000289437">
    <property type="component" value="Unassembled WGS sequence"/>
</dbReference>
<comment type="caution">
    <text evidence="1">The sequence shown here is derived from an EMBL/GenBank/DDBJ whole genome shotgun (WGS) entry which is preliminary data.</text>
</comment>
<proteinExistence type="predicted"/>
<sequence length="230" mass="24601">MVLAANLASATVHAQDPVATLPKNYTVALDTPSIEVMRVHYGPHEKIPVHDHTSFATVFVYLNDSGPLRIDHAGENAASVTRPPTTKGAFRVSPAQTERHSIENLGDTSSDFLRVELKQSALAMKEPFRGKAPQSLGENQDSLEFTDIDLQIERIICTGHTACPIKVPATPSLLVALTPLSLATGDPEKKEKLEAGAIFWLNPAQGATIVPDPASPAHLLRILLPAAAGQ</sequence>
<dbReference type="AlphaFoldDB" id="A0A4Q0SXW5"/>
<evidence type="ECO:0000313" key="2">
    <source>
        <dbReference type="Proteomes" id="UP000289437"/>
    </source>
</evidence>
<dbReference type="InterPro" id="IPR014710">
    <property type="entry name" value="RmlC-like_jellyroll"/>
</dbReference>
<organism evidence="1 2">
    <name type="scientific">Granulicella sibirica</name>
    <dbReference type="NCBI Taxonomy" id="2479048"/>
    <lineage>
        <taxon>Bacteria</taxon>
        <taxon>Pseudomonadati</taxon>
        <taxon>Acidobacteriota</taxon>
        <taxon>Terriglobia</taxon>
        <taxon>Terriglobales</taxon>
        <taxon>Acidobacteriaceae</taxon>
        <taxon>Granulicella</taxon>
    </lineage>
</organism>
<protein>
    <submittedName>
        <fullName evidence="1">Uncharacterized protein</fullName>
    </submittedName>
</protein>
<reference evidence="1 2" key="1">
    <citation type="submission" date="2018-11" db="EMBL/GenBank/DDBJ databases">
        <authorList>
            <person name="Mardanov A.V."/>
            <person name="Ravin N.V."/>
            <person name="Dedysh S.N."/>
        </authorList>
    </citation>
    <scope>NUCLEOTIDE SEQUENCE [LARGE SCALE GENOMIC DNA]</scope>
    <source>
        <strain evidence="1 2">AF10</strain>
    </source>
</reference>
<gene>
    <name evidence="1" type="ORF">GRAN_4565</name>
</gene>
<reference evidence="2" key="2">
    <citation type="submission" date="2019-02" db="EMBL/GenBank/DDBJ databases">
        <title>Granulicella sibirica sp. nov., a psychrotolerant acidobacterium isolated from an organic soil layer in forested tundra, West Siberia.</title>
        <authorList>
            <person name="Oshkin I.Y."/>
            <person name="Kulichevskaya I.S."/>
            <person name="Rijpstra W.I.C."/>
            <person name="Sinninghe Damste J.S."/>
            <person name="Rakitin A.L."/>
            <person name="Ravin N.V."/>
            <person name="Dedysh S.N."/>
        </authorList>
    </citation>
    <scope>NUCLEOTIDE SEQUENCE [LARGE SCALE GENOMIC DNA]</scope>
    <source>
        <strain evidence="2">AF10</strain>
    </source>
</reference>
<dbReference type="InterPro" id="IPR011051">
    <property type="entry name" value="RmlC_Cupin_sf"/>
</dbReference>
<name>A0A4Q0SXW5_9BACT</name>
<keyword evidence="2" id="KW-1185">Reference proteome</keyword>